<protein>
    <submittedName>
        <fullName evidence="1">Uncharacterized protein</fullName>
    </submittedName>
</protein>
<evidence type="ECO:0000313" key="1">
    <source>
        <dbReference type="EMBL" id="KKN74458.1"/>
    </source>
</evidence>
<proteinExistence type="predicted"/>
<comment type="caution">
    <text evidence="1">The sequence shown here is derived from an EMBL/GenBank/DDBJ whole genome shotgun (WGS) entry which is preliminary data.</text>
</comment>
<organism evidence="1">
    <name type="scientific">marine sediment metagenome</name>
    <dbReference type="NCBI Taxonomy" id="412755"/>
    <lineage>
        <taxon>unclassified sequences</taxon>
        <taxon>metagenomes</taxon>
        <taxon>ecological metagenomes</taxon>
    </lineage>
</organism>
<dbReference type="AlphaFoldDB" id="A0A0F9W8R8"/>
<accession>A0A0F9W8R8</accession>
<sequence length="178" mass="20444">MKQFENDGARYRGAMGGVIWTPELADEVFKTWDYGHAFAYLFRRFGPAHRGCDPHKDLSSYWLTTGMKGVLLTVRPAHSAGTSFGYLLTNQIGRKLWLEYTHSTWMEGKGKDVRSPRRSRIERALKQAMEELKRPTNVHDWLINIQGDVEDYADNCVEPSNLSGYGTSRDYFDKFNPA</sequence>
<name>A0A0F9W8R8_9ZZZZ</name>
<dbReference type="EMBL" id="LAZR01000326">
    <property type="protein sequence ID" value="KKN74458.1"/>
    <property type="molecule type" value="Genomic_DNA"/>
</dbReference>
<reference evidence="1" key="1">
    <citation type="journal article" date="2015" name="Nature">
        <title>Complex archaea that bridge the gap between prokaryotes and eukaryotes.</title>
        <authorList>
            <person name="Spang A."/>
            <person name="Saw J.H."/>
            <person name="Jorgensen S.L."/>
            <person name="Zaremba-Niedzwiedzka K."/>
            <person name="Martijn J."/>
            <person name="Lind A.E."/>
            <person name="van Eijk R."/>
            <person name="Schleper C."/>
            <person name="Guy L."/>
            <person name="Ettema T.J."/>
        </authorList>
    </citation>
    <scope>NUCLEOTIDE SEQUENCE</scope>
</reference>
<gene>
    <name evidence="1" type="ORF">LCGC14_0390780</name>
</gene>